<organism evidence="2 3">
    <name type="scientific">Dryococelus australis</name>
    <dbReference type="NCBI Taxonomy" id="614101"/>
    <lineage>
        <taxon>Eukaryota</taxon>
        <taxon>Metazoa</taxon>
        <taxon>Ecdysozoa</taxon>
        <taxon>Arthropoda</taxon>
        <taxon>Hexapoda</taxon>
        <taxon>Insecta</taxon>
        <taxon>Pterygota</taxon>
        <taxon>Neoptera</taxon>
        <taxon>Polyneoptera</taxon>
        <taxon>Phasmatodea</taxon>
        <taxon>Verophasmatodea</taxon>
        <taxon>Anareolatae</taxon>
        <taxon>Phasmatidae</taxon>
        <taxon>Eurycanthinae</taxon>
        <taxon>Dryococelus</taxon>
    </lineage>
</organism>
<gene>
    <name evidence="2" type="ORF">PR048_026672</name>
</gene>
<evidence type="ECO:0000313" key="2">
    <source>
        <dbReference type="EMBL" id="KAJ8873056.1"/>
    </source>
</evidence>
<dbReference type="InterPro" id="IPR041588">
    <property type="entry name" value="Integrase_H2C2"/>
</dbReference>
<accession>A0ABQ9GM04</accession>
<protein>
    <recommendedName>
        <fullName evidence="1">Integrase zinc-binding domain-containing protein</fullName>
    </recommendedName>
</protein>
<proteinExistence type="predicted"/>
<keyword evidence="3" id="KW-1185">Reference proteome</keyword>
<dbReference type="Gene3D" id="1.10.340.70">
    <property type="match status" value="1"/>
</dbReference>
<evidence type="ECO:0000313" key="3">
    <source>
        <dbReference type="Proteomes" id="UP001159363"/>
    </source>
</evidence>
<feature type="domain" description="Integrase zinc-binding" evidence="1">
    <location>
        <begin position="1"/>
        <end position="38"/>
    </location>
</feature>
<dbReference type="EMBL" id="JARBHB010000011">
    <property type="protein sequence ID" value="KAJ8873056.1"/>
    <property type="molecule type" value="Genomic_DNA"/>
</dbReference>
<name>A0ABQ9GM04_9NEOP</name>
<reference evidence="2 3" key="1">
    <citation type="submission" date="2023-02" db="EMBL/GenBank/DDBJ databases">
        <title>LHISI_Scaffold_Assembly.</title>
        <authorList>
            <person name="Stuart O.P."/>
            <person name="Cleave R."/>
            <person name="Magrath M.J.L."/>
            <person name="Mikheyev A.S."/>
        </authorList>
    </citation>
    <scope>NUCLEOTIDE SEQUENCE [LARGE SCALE GENOMIC DNA]</scope>
    <source>
        <strain evidence="2">Daus_M_001</strain>
        <tissue evidence="2">Leg muscle</tissue>
    </source>
</reference>
<sequence>MGRTKTKDLIKREFYWQNMTGRLDTYLKECRECQLAKQPVNSKVGTYSVESPVKPWEKVYVNIYGSLLQSKRGNNAF</sequence>
<evidence type="ECO:0000259" key="1">
    <source>
        <dbReference type="Pfam" id="PF17921"/>
    </source>
</evidence>
<dbReference type="Pfam" id="PF17921">
    <property type="entry name" value="Integrase_H2C2"/>
    <property type="match status" value="1"/>
</dbReference>
<comment type="caution">
    <text evidence="2">The sequence shown here is derived from an EMBL/GenBank/DDBJ whole genome shotgun (WGS) entry which is preliminary data.</text>
</comment>
<dbReference type="Proteomes" id="UP001159363">
    <property type="component" value="Chromosome 10"/>
</dbReference>